<evidence type="ECO:0000313" key="3">
    <source>
        <dbReference type="Proteomes" id="UP000291343"/>
    </source>
</evidence>
<dbReference type="EMBL" id="QKKF02012754">
    <property type="protein sequence ID" value="RZF43283.1"/>
    <property type="molecule type" value="Genomic_DNA"/>
</dbReference>
<keyword evidence="3" id="KW-1185">Reference proteome</keyword>
<gene>
    <name evidence="2" type="ORF">LSTR_LSTR001544</name>
</gene>
<dbReference type="AlphaFoldDB" id="A0A482XC70"/>
<dbReference type="InParanoid" id="A0A482XC70"/>
<feature type="region of interest" description="Disordered" evidence="1">
    <location>
        <begin position="45"/>
        <end position="71"/>
    </location>
</feature>
<organism evidence="2 3">
    <name type="scientific">Laodelphax striatellus</name>
    <name type="common">Small brown planthopper</name>
    <name type="synonym">Delphax striatella</name>
    <dbReference type="NCBI Taxonomy" id="195883"/>
    <lineage>
        <taxon>Eukaryota</taxon>
        <taxon>Metazoa</taxon>
        <taxon>Ecdysozoa</taxon>
        <taxon>Arthropoda</taxon>
        <taxon>Hexapoda</taxon>
        <taxon>Insecta</taxon>
        <taxon>Pterygota</taxon>
        <taxon>Neoptera</taxon>
        <taxon>Paraneoptera</taxon>
        <taxon>Hemiptera</taxon>
        <taxon>Auchenorrhyncha</taxon>
        <taxon>Fulgoroidea</taxon>
        <taxon>Delphacidae</taxon>
        <taxon>Criomorphinae</taxon>
        <taxon>Laodelphax</taxon>
    </lineage>
</organism>
<protein>
    <submittedName>
        <fullName evidence="2">Uncharacterized protein</fullName>
    </submittedName>
</protein>
<feature type="region of interest" description="Disordered" evidence="1">
    <location>
        <begin position="16"/>
        <end position="35"/>
    </location>
</feature>
<comment type="caution">
    <text evidence="2">The sequence shown here is derived from an EMBL/GenBank/DDBJ whole genome shotgun (WGS) entry which is preliminary data.</text>
</comment>
<evidence type="ECO:0000313" key="2">
    <source>
        <dbReference type="EMBL" id="RZF43283.1"/>
    </source>
</evidence>
<name>A0A482XC70_LAOST</name>
<sequence>MLLDAREILNASDKLQRTGQWSRGVPQREENPVRGKAKGVLAVGQQYPPFHPCPKRRYTHPLPTRKTMTSS</sequence>
<evidence type="ECO:0000256" key="1">
    <source>
        <dbReference type="SAM" id="MobiDB-lite"/>
    </source>
</evidence>
<reference evidence="2 3" key="1">
    <citation type="journal article" date="2017" name="Gigascience">
        <title>Genome sequence of the small brown planthopper, Laodelphax striatellus.</title>
        <authorList>
            <person name="Zhu J."/>
            <person name="Jiang F."/>
            <person name="Wang X."/>
            <person name="Yang P."/>
            <person name="Bao Y."/>
            <person name="Zhao W."/>
            <person name="Wang W."/>
            <person name="Lu H."/>
            <person name="Wang Q."/>
            <person name="Cui N."/>
            <person name="Li J."/>
            <person name="Chen X."/>
            <person name="Luo L."/>
            <person name="Yu J."/>
            <person name="Kang L."/>
            <person name="Cui F."/>
        </authorList>
    </citation>
    <scope>NUCLEOTIDE SEQUENCE [LARGE SCALE GENOMIC DNA]</scope>
    <source>
        <strain evidence="2">Lst14</strain>
    </source>
</reference>
<proteinExistence type="predicted"/>
<dbReference type="Proteomes" id="UP000291343">
    <property type="component" value="Unassembled WGS sequence"/>
</dbReference>
<accession>A0A482XC70</accession>